<keyword evidence="8" id="KW-0449">Lipoprotein</keyword>
<keyword evidence="4" id="KW-0472">Membrane</keyword>
<dbReference type="Proteomes" id="UP001157418">
    <property type="component" value="Unassembled WGS sequence"/>
</dbReference>
<reference evidence="10 11" key="1">
    <citation type="submission" date="2022-01" db="EMBL/GenBank/DDBJ databases">
        <authorList>
            <person name="Xiong W."/>
            <person name="Schranz E."/>
        </authorList>
    </citation>
    <scope>NUCLEOTIDE SEQUENCE [LARGE SCALE GENOMIC DNA]</scope>
</reference>
<dbReference type="InterPro" id="IPR016140">
    <property type="entry name" value="Bifunc_inhib/LTP/seed_store"/>
</dbReference>
<comment type="subcellular location">
    <subcellularLocation>
        <location evidence="1">Cell membrane</location>
        <topology evidence="1">Lipid-anchor</topology>
        <topology evidence="1">GPI-anchor</topology>
    </subcellularLocation>
</comment>
<evidence type="ECO:0000256" key="7">
    <source>
        <dbReference type="ARBA" id="ARBA00023180"/>
    </source>
</evidence>
<keyword evidence="4" id="KW-0336">GPI-anchor</keyword>
<dbReference type="InterPro" id="IPR036312">
    <property type="entry name" value="Bifun_inhib/LTP/seed_sf"/>
</dbReference>
<name>A0AAU9LZT0_9ASTR</name>
<dbReference type="InterPro" id="IPR043325">
    <property type="entry name" value="LTSS"/>
</dbReference>
<evidence type="ECO:0000256" key="6">
    <source>
        <dbReference type="ARBA" id="ARBA00023157"/>
    </source>
</evidence>
<keyword evidence="3" id="KW-1003">Cell membrane</keyword>
<comment type="caution">
    <text evidence="10">The sequence shown here is derived from an EMBL/GenBank/DDBJ whole genome shotgun (WGS) entry which is preliminary data.</text>
</comment>
<dbReference type="PANTHER" id="PTHR33044">
    <property type="entry name" value="BIFUNCTIONAL INHIBITOR/LIPID-TRANSFER PROTEIN/SEED STORAGE 2S ALBUMIN SUPERFAMILY PROTEIN-RELATED"/>
    <property type="match status" value="1"/>
</dbReference>
<accession>A0AAU9LZT0</accession>
<dbReference type="Gene3D" id="1.10.110.10">
    <property type="entry name" value="Plant lipid-transfer and hydrophobic proteins"/>
    <property type="match status" value="1"/>
</dbReference>
<evidence type="ECO:0000256" key="1">
    <source>
        <dbReference type="ARBA" id="ARBA00004609"/>
    </source>
</evidence>
<dbReference type="CDD" id="cd00010">
    <property type="entry name" value="AAI_LTSS"/>
    <property type="match status" value="1"/>
</dbReference>
<sequence>MHLCGSDVPMIRRVSDTEHGRLPVVRDDRKHGEEAEGTCCSGIKSVLRTDAHYLCEAFKNSAQLGTSLNATKALALPAACDINAPSVTNCGIKPI</sequence>
<organism evidence="10 11">
    <name type="scientific">Lactuca virosa</name>
    <dbReference type="NCBI Taxonomy" id="75947"/>
    <lineage>
        <taxon>Eukaryota</taxon>
        <taxon>Viridiplantae</taxon>
        <taxon>Streptophyta</taxon>
        <taxon>Embryophyta</taxon>
        <taxon>Tracheophyta</taxon>
        <taxon>Spermatophyta</taxon>
        <taxon>Magnoliopsida</taxon>
        <taxon>eudicotyledons</taxon>
        <taxon>Gunneridae</taxon>
        <taxon>Pentapetalae</taxon>
        <taxon>asterids</taxon>
        <taxon>campanulids</taxon>
        <taxon>Asterales</taxon>
        <taxon>Asteraceae</taxon>
        <taxon>Cichorioideae</taxon>
        <taxon>Cichorieae</taxon>
        <taxon>Lactucinae</taxon>
        <taxon>Lactuca</taxon>
    </lineage>
</organism>
<dbReference type="GO" id="GO:0098552">
    <property type="term" value="C:side of membrane"/>
    <property type="evidence" value="ECO:0007669"/>
    <property type="project" value="UniProtKB-KW"/>
</dbReference>
<dbReference type="SMART" id="SM00499">
    <property type="entry name" value="AAI"/>
    <property type="match status" value="1"/>
</dbReference>
<dbReference type="SUPFAM" id="SSF47699">
    <property type="entry name" value="Bifunctional inhibitor/lipid-transfer protein/seed storage 2S albumin"/>
    <property type="match status" value="1"/>
</dbReference>
<evidence type="ECO:0000256" key="5">
    <source>
        <dbReference type="ARBA" id="ARBA00022729"/>
    </source>
</evidence>
<keyword evidence="6" id="KW-1015">Disulfide bond</keyword>
<dbReference type="GO" id="GO:0005886">
    <property type="term" value="C:plasma membrane"/>
    <property type="evidence" value="ECO:0007669"/>
    <property type="project" value="UniProtKB-SubCell"/>
</dbReference>
<evidence type="ECO:0000256" key="4">
    <source>
        <dbReference type="ARBA" id="ARBA00022622"/>
    </source>
</evidence>
<protein>
    <recommendedName>
        <fullName evidence="9">Bifunctional inhibitor/plant lipid transfer protein/seed storage helical domain-containing protein</fullName>
    </recommendedName>
</protein>
<keyword evidence="7" id="KW-0325">Glycoprotein</keyword>
<evidence type="ECO:0000256" key="8">
    <source>
        <dbReference type="ARBA" id="ARBA00023288"/>
    </source>
</evidence>
<dbReference type="EMBL" id="CAKMRJ010000002">
    <property type="protein sequence ID" value="CAH1417304.1"/>
    <property type="molecule type" value="Genomic_DNA"/>
</dbReference>
<dbReference type="AlphaFoldDB" id="A0AAU9LZT0"/>
<gene>
    <name evidence="10" type="ORF">LVIROSA_LOCUS4998</name>
</gene>
<evidence type="ECO:0000313" key="10">
    <source>
        <dbReference type="EMBL" id="CAH1417304.1"/>
    </source>
</evidence>
<keyword evidence="5" id="KW-0732">Signal</keyword>
<evidence type="ECO:0000259" key="9">
    <source>
        <dbReference type="SMART" id="SM00499"/>
    </source>
</evidence>
<evidence type="ECO:0000256" key="3">
    <source>
        <dbReference type="ARBA" id="ARBA00022475"/>
    </source>
</evidence>
<keyword evidence="11" id="KW-1185">Reference proteome</keyword>
<comment type="similarity">
    <text evidence="2">Belongs to the plant LTP family.</text>
</comment>
<evidence type="ECO:0000256" key="2">
    <source>
        <dbReference type="ARBA" id="ARBA00009748"/>
    </source>
</evidence>
<proteinExistence type="inferred from homology"/>
<evidence type="ECO:0000313" key="11">
    <source>
        <dbReference type="Proteomes" id="UP001157418"/>
    </source>
</evidence>
<dbReference type="Pfam" id="PF00234">
    <property type="entry name" value="Tryp_alpha_amyl"/>
    <property type="match status" value="1"/>
</dbReference>
<feature type="domain" description="Bifunctional inhibitor/plant lipid transfer protein/seed storage helical" evidence="9">
    <location>
        <begin position="4"/>
        <end position="90"/>
    </location>
</feature>